<dbReference type="AlphaFoldDB" id="M9WHR8"/>
<dbReference type="KEGG" id="mput:MPUT9231_5070"/>
<dbReference type="PANTHER" id="PTHR32060:SF30">
    <property type="entry name" value="CARBOXY-TERMINAL PROCESSING PROTEASE CTPA"/>
    <property type="match status" value="1"/>
</dbReference>
<dbReference type="HOGENOM" id="CLU_023916_0_0_14"/>
<sequence>MQLFLKALFMLSNFFSFNLNSNLNNLSTIQSLNLKLKDYPLKSLTKDLNKLAKQKISLSFYDDVAYLSISEFLRTIKPLIKNNDVTHDFKDDKVTVSLKTPTKILKVEFDYHRQTIIVSDNRFFTEILKNKERGELALNLEFLKLENLNINKQFELQLQNYQIRMLKDQTDIYLPFVLLNQLFLNQSNIQLYFNDSEVNFFRFAESLSDLIATVHLKRSPANQQNEIPNGLKLFQYRYLAFLLDHYYAIKPKNTTSYKDLLKKYHDQILATNSTDHYLATRKLIKELDDPHSAYILDGYYDKAKDFNKLTLTNNSNPRTEFKNQLFNLLASYDKPKFEYQLLTTADQQTGIIGFQGFDHSTAKHLENSLKQAKQLNLKNIVLDLSRNGGGFIGSAYEILGFLTDQAFKIYSYNPLSKDQKIETIKSKYQKYDFNYYVLISPYSFSAANIFAQITKDNNLAKVIGYQSFGGASAISYAVLPTGDIIQLSSNDVFTDKHFKSLEFGVSPDLKLPGNDINDFKNLYNYYLLQDLINKDNPSTDLANKTSLLALIKNTNLKVAKNDPKTLVQALIQSNAEVDLANKELIVILKAANRAEIYLADDPDNKITVTFQVVGSNHFNQSSTIILAILAPIIVILLVSVIVFFNKNKLKL</sequence>
<dbReference type="GO" id="GO:0004175">
    <property type="term" value="F:endopeptidase activity"/>
    <property type="evidence" value="ECO:0007669"/>
    <property type="project" value="TreeGrafter"/>
</dbReference>
<keyword evidence="1" id="KW-0812">Transmembrane</keyword>
<proteinExistence type="predicted"/>
<name>M9WHR8_9MOLU</name>
<protein>
    <recommendedName>
        <fullName evidence="2">Tail specific protease domain-containing protein</fullName>
    </recommendedName>
</protein>
<dbReference type="RefSeq" id="WP_015587490.1">
    <property type="nucleotide sequence ID" value="NC_021083.1"/>
</dbReference>
<keyword evidence="1" id="KW-0472">Membrane</keyword>
<dbReference type="PATRIC" id="fig|1292033.3.peg.495"/>
<dbReference type="SUPFAM" id="SSF52096">
    <property type="entry name" value="ClpP/crotonase"/>
    <property type="match status" value="1"/>
</dbReference>
<dbReference type="OrthoDB" id="394301at2"/>
<keyword evidence="1" id="KW-1133">Transmembrane helix</keyword>
<dbReference type="GO" id="GO:0008236">
    <property type="term" value="F:serine-type peptidase activity"/>
    <property type="evidence" value="ECO:0007669"/>
    <property type="project" value="InterPro"/>
</dbReference>
<organism evidence="3 4">
    <name type="scientific">Mycoplasma putrefaciens Mput9231</name>
    <dbReference type="NCBI Taxonomy" id="1292033"/>
    <lineage>
        <taxon>Bacteria</taxon>
        <taxon>Bacillati</taxon>
        <taxon>Mycoplasmatota</taxon>
        <taxon>Mollicutes</taxon>
        <taxon>Mycoplasmataceae</taxon>
        <taxon>Mycoplasma</taxon>
    </lineage>
</organism>
<gene>
    <name evidence="3" type="ORF">MPUT9231_5070</name>
</gene>
<dbReference type="InterPro" id="IPR005151">
    <property type="entry name" value="Tail-specific_protease"/>
</dbReference>
<evidence type="ECO:0000256" key="1">
    <source>
        <dbReference type="SAM" id="Phobius"/>
    </source>
</evidence>
<dbReference type="InterPro" id="IPR029045">
    <property type="entry name" value="ClpP/crotonase-like_dom_sf"/>
</dbReference>
<dbReference type="Pfam" id="PF03572">
    <property type="entry name" value="Peptidase_S41"/>
    <property type="match status" value="1"/>
</dbReference>
<dbReference type="Proteomes" id="UP000012984">
    <property type="component" value="Chromosome"/>
</dbReference>
<reference evidence="3 4" key="1">
    <citation type="journal article" date="2013" name="Genome Announc.">
        <title>Complete Genome Sequence of Mycoplasma putrefaciens Strain 9231, One of the Agents of Contagious Agalactia in Goats.</title>
        <authorList>
            <person name="Dupuy V."/>
            <person name="Sirand-Pugnet P."/>
            <person name="Baranowski E."/>
            <person name="Barre A."/>
            <person name="Breton M."/>
            <person name="Couture C."/>
            <person name="Dordet-Frisoni E."/>
            <person name="Gaurivaud P."/>
            <person name="Jacob D."/>
            <person name="Lemaitre C."/>
            <person name="Manso-Silvan L."/>
            <person name="Nikolski M."/>
            <person name="Nouvel L.X."/>
            <person name="Poumarat F."/>
            <person name="Tardy F."/>
            <person name="Thebault P."/>
            <person name="Theil S."/>
            <person name="Citti C."/>
            <person name="Blanchard A."/>
            <person name="Thiaucourt F."/>
        </authorList>
    </citation>
    <scope>NUCLEOTIDE SEQUENCE [LARGE SCALE GENOMIC DNA]</scope>
    <source>
        <strain evidence="3">Mput9231</strain>
    </source>
</reference>
<feature type="domain" description="Tail specific protease" evidence="2">
    <location>
        <begin position="321"/>
        <end position="512"/>
    </location>
</feature>
<evidence type="ECO:0000313" key="4">
    <source>
        <dbReference type="Proteomes" id="UP000012984"/>
    </source>
</evidence>
<keyword evidence="4" id="KW-1185">Reference proteome</keyword>
<dbReference type="SMART" id="SM00245">
    <property type="entry name" value="TSPc"/>
    <property type="match status" value="1"/>
</dbReference>
<dbReference type="Gene3D" id="3.90.226.10">
    <property type="entry name" value="2-enoyl-CoA Hydratase, Chain A, domain 1"/>
    <property type="match status" value="1"/>
</dbReference>
<evidence type="ECO:0000259" key="2">
    <source>
        <dbReference type="SMART" id="SM00245"/>
    </source>
</evidence>
<accession>M9WHR8</accession>
<dbReference type="GO" id="GO:0030288">
    <property type="term" value="C:outer membrane-bounded periplasmic space"/>
    <property type="evidence" value="ECO:0007669"/>
    <property type="project" value="TreeGrafter"/>
</dbReference>
<evidence type="ECO:0000313" key="3">
    <source>
        <dbReference type="EMBL" id="AGJ90914.1"/>
    </source>
</evidence>
<dbReference type="GO" id="GO:0007165">
    <property type="term" value="P:signal transduction"/>
    <property type="evidence" value="ECO:0007669"/>
    <property type="project" value="TreeGrafter"/>
</dbReference>
<dbReference type="PANTHER" id="PTHR32060">
    <property type="entry name" value="TAIL-SPECIFIC PROTEASE"/>
    <property type="match status" value="1"/>
</dbReference>
<dbReference type="EMBL" id="CP004357">
    <property type="protein sequence ID" value="AGJ90914.1"/>
    <property type="molecule type" value="Genomic_DNA"/>
</dbReference>
<dbReference type="eggNOG" id="COG0793">
    <property type="taxonomic scope" value="Bacteria"/>
</dbReference>
<feature type="transmembrane region" description="Helical" evidence="1">
    <location>
        <begin position="624"/>
        <end position="644"/>
    </location>
</feature>
<dbReference type="GO" id="GO:0006508">
    <property type="term" value="P:proteolysis"/>
    <property type="evidence" value="ECO:0007669"/>
    <property type="project" value="InterPro"/>
</dbReference>
<dbReference type="CDD" id="cd06567">
    <property type="entry name" value="Peptidase_S41"/>
    <property type="match status" value="1"/>
</dbReference>